<dbReference type="InterPro" id="IPR001909">
    <property type="entry name" value="KRAB"/>
</dbReference>
<organism evidence="3 4">
    <name type="scientific">Aquarana catesbeiana</name>
    <name type="common">American bullfrog</name>
    <name type="synonym">Rana catesbeiana</name>
    <dbReference type="NCBI Taxonomy" id="8400"/>
    <lineage>
        <taxon>Eukaryota</taxon>
        <taxon>Metazoa</taxon>
        <taxon>Chordata</taxon>
        <taxon>Craniata</taxon>
        <taxon>Vertebrata</taxon>
        <taxon>Euteleostomi</taxon>
        <taxon>Amphibia</taxon>
        <taxon>Batrachia</taxon>
        <taxon>Anura</taxon>
        <taxon>Neobatrachia</taxon>
        <taxon>Ranoidea</taxon>
        <taxon>Ranidae</taxon>
        <taxon>Aquarana</taxon>
    </lineage>
</organism>
<sequence length="367" mass="41441">DYKVVKKTCGDPLSLSSCLPMTSPITVPIRCQDVTVYFSMEEWEYLEGHKDLYKEVMMENQPPLTSADGSSNGNPPERCPYPLYSRDSTQEDHTIPYHDQCEDLKDIKVEIKEEEEETLVSGDQQSMEEGEMVMKCEEEESSLYMDTSGHYVLNNVSSEGKAEENPTTQRSPGVNPTTQIIHHKMYHLDSSNPKESSDNPHTITAETIMGSHSTDPSTDPSHLEGSSLNHEGAHTGERSLSSTSAGNVSFRIKTLLFTREFTRVSGLIRVRSAGNLSLRKENLLYTREFTSSVGNVSVRKDTFLNIRKEKVLFTRELTQMIVHVHVQSVAMVSNETFNTREFTQVSIPLCVQCGKCFIQKRDLVFHQ</sequence>
<accession>A0A2G9QGE0</accession>
<feature type="region of interest" description="Disordered" evidence="1">
    <location>
        <begin position="208"/>
        <end position="243"/>
    </location>
</feature>
<evidence type="ECO:0000313" key="4">
    <source>
        <dbReference type="Proteomes" id="UP000228934"/>
    </source>
</evidence>
<keyword evidence="4" id="KW-1185">Reference proteome</keyword>
<evidence type="ECO:0000313" key="3">
    <source>
        <dbReference type="EMBL" id="PIO14656.1"/>
    </source>
</evidence>
<dbReference type="CDD" id="cd07765">
    <property type="entry name" value="KRAB_A-box"/>
    <property type="match status" value="1"/>
</dbReference>
<dbReference type="SUPFAM" id="SSF109640">
    <property type="entry name" value="KRAB domain (Kruppel-associated box)"/>
    <property type="match status" value="1"/>
</dbReference>
<dbReference type="GO" id="GO:0006355">
    <property type="term" value="P:regulation of DNA-templated transcription"/>
    <property type="evidence" value="ECO:0007669"/>
    <property type="project" value="InterPro"/>
</dbReference>
<dbReference type="Gene3D" id="6.10.140.140">
    <property type="match status" value="1"/>
</dbReference>
<dbReference type="InterPro" id="IPR036051">
    <property type="entry name" value="KRAB_dom_sf"/>
</dbReference>
<dbReference type="PROSITE" id="PS50805">
    <property type="entry name" value="KRAB"/>
    <property type="match status" value="1"/>
</dbReference>
<proteinExistence type="predicted"/>
<evidence type="ECO:0000259" key="2">
    <source>
        <dbReference type="PROSITE" id="PS50805"/>
    </source>
</evidence>
<dbReference type="Pfam" id="PF01352">
    <property type="entry name" value="KRAB"/>
    <property type="match status" value="1"/>
</dbReference>
<dbReference type="AlphaFoldDB" id="A0A2G9QGE0"/>
<feature type="domain" description="KRAB" evidence="2">
    <location>
        <begin position="29"/>
        <end position="117"/>
    </location>
</feature>
<feature type="region of interest" description="Disordered" evidence="1">
    <location>
        <begin position="61"/>
        <end position="80"/>
    </location>
</feature>
<feature type="compositionally biased region" description="Polar residues" evidence="1">
    <location>
        <begin position="208"/>
        <end position="229"/>
    </location>
</feature>
<reference evidence="4" key="1">
    <citation type="journal article" date="2017" name="Nat. Commun.">
        <title>The North American bullfrog draft genome provides insight into hormonal regulation of long noncoding RNA.</title>
        <authorList>
            <person name="Hammond S.A."/>
            <person name="Warren R.L."/>
            <person name="Vandervalk B.P."/>
            <person name="Kucuk E."/>
            <person name="Khan H."/>
            <person name="Gibb E.A."/>
            <person name="Pandoh P."/>
            <person name="Kirk H."/>
            <person name="Zhao Y."/>
            <person name="Jones M."/>
            <person name="Mungall A.J."/>
            <person name="Coope R."/>
            <person name="Pleasance S."/>
            <person name="Moore R.A."/>
            <person name="Holt R.A."/>
            <person name="Round J.M."/>
            <person name="Ohora S."/>
            <person name="Walle B.V."/>
            <person name="Veldhoen N."/>
            <person name="Helbing C.C."/>
            <person name="Birol I."/>
        </authorList>
    </citation>
    <scope>NUCLEOTIDE SEQUENCE [LARGE SCALE GENOMIC DNA]</scope>
</reference>
<protein>
    <recommendedName>
        <fullName evidence="2">KRAB domain-containing protein</fullName>
    </recommendedName>
</protein>
<feature type="non-terminal residue" evidence="3">
    <location>
        <position position="1"/>
    </location>
</feature>
<gene>
    <name evidence="3" type="ORF">AB205_0029480</name>
</gene>
<name>A0A2G9QGE0_AQUCT</name>
<evidence type="ECO:0000256" key="1">
    <source>
        <dbReference type="SAM" id="MobiDB-lite"/>
    </source>
</evidence>
<dbReference type="OrthoDB" id="654211at2759"/>
<dbReference type="PANTHER" id="PTHR23232">
    <property type="entry name" value="KRAB DOMAIN C2H2 ZINC FINGER"/>
    <property type="match status" value="1"/>
</dbReference>
<feature type="compositionally biased region" description="Polar residues" evidence="1">
    <location>
        <begin position="62"/>
        <end position="74"/>
    </location>
</feature>
<dbReference type="InterPro" id="IPR050169">
    <property type="entry name" value="Krueppel_C2H2_ZnF"/>
</dbReference>
<dbReference type="EMBL" id="KV986251">
    <property type="protein sequence ID" value="PIO14656.1"/>
    <property type="molecule type" value="Genomic_DNA"/>
</dbReference>
<dbReference type="Proteomes" id="UP000228934">
    <property type="component" value="Unassembled WGS sequence"/>
</dbReference>
<dbReference type="PANTHER" id="PTHR23232:SF168">
    <property type="entry name" value="KRAB DOMAIN-CONTAINING PROTEIN"/>
    <property type="match status" value="1"/>
</dbReference>